<reference evidence="3 4" key="1">
    <citation type="submission" date="2021-07" db="EMBL/GenBank/DDBJ databases">
        <title>A novel Jannaschia species isolated from marine dinoflagellate Ceratoperidinium margalefii.</title>
        <authorList>
            <person name="Jiang Y."/>
            <person name="Li Z."/>
        </authorList>
    </citation>
    <scope>NUCLEOTIDE SEQUENCE [LARGE SCALE GENOMIC DNA]</scope>
    <source>
        <strain evidence="3 4">J12C1-MA-4</strain>
    </source>
</reference>
<evidence type="ECO:0000256" key="1">
    <source>
        <dbReference type="SAM" id="Coils"/>
    </source>
</evidence>
<gene>
    <name evidence="3" type="ORF">KYE46_12975</name>
</gene>
<keyword evidence="2" id="KW-1133">Transmembrane helix</keyword>
<keyword evidence="4" id="KW-1185">Reference proteome</keyword>
<name>A0A8F6YAC2_9RHOB</name>
<feature type="coiled-coil region" evidence="1">
    <location>
        <begin position="37"/>
        <end position="64"/>
    </location>
</feature>
<protein>
    <submittedName>
        <fullName evidence="3">Septum formation initiator family protein</fullName>
    </submittedName>
</protein>
<sequence>MLRTQSFTRVILPCVLLFVGLYFTFMAVQGSNGLFQRIQVEAERDRLTEELAALRLQTERMEILTRRLSDDYLDLDLLDERARSVLGYVRPDELILP</sequence>
<dbReference type="Proteomes" id="UP000825009">
    <property type="component" value="Chromosome"/>
</dbReference>
<accession>A0A8F6YAC2</accession>
<proteinExistence type="predicted"/>
<dbReference type="EMBL" id="CP079194">
    <property type="protein sequence ID" value="QXT38841.1"/>
    <property type="molecule type" value="Genomic_DNA"/>
</dbReference>
<dbReference type="RefSeq" id="WP_219001037.1">
    <property type="nucleotide sequence ID" value="NZ_CP079194.1"/>
</dbReference>
<keyword evidence="2" id="KW-0472">Membrane</keyword>
<feature type="transmembrane region" description="Helical" evidence="2">
    <location>
        <begin position="6"/>
        <end position="28"/>
    </location>
</feature>
<keyword evidence="1" id="KW-0175">Coiled coil</keyword>
<evidence type="ECO:0000313" key="4">
    <source>
        <dbReference type="Proteomes" id="UP000825009"/>
    </source>
</evidence>
<dbReference type="Pfam" id="PF04977">
    <property type="entry name" value="DivIC"/>
    <property type="match status" value="1"/>
</dbReference>
<dbReference type="InterPro" id="IPR007060">
    <property type="entry name" value="FtsL/DivIC"/>
</dbReference>
<evidence type="ECO:0000313" key="3">
    <source>
        <dbReference type="EMBL" id="QXT38841.1"/>
    </source>
</evidence>
<organism evidence="3 4">
    <name type="scientific">Gymnodinialimonas ceratoperidinii</name>
    <dbReference type="NCBI Taxonomy" id="2856823"/>
    <lineage>
        <taxon>Bacteria</taxon>
        <taxon>Pseudomonadati</taxon>
        <taxon>Pseudomonadota</taxon>
        <taxon>Alphaproteobacteria</taxon>
        <taxon>Rhodobacterales</taxon>
        <taxon>Paracoccaceae</taxon>
        <taxon>Gymnodinialimonas</taxon>
    </lineage>
</organism>
<dbReference type="AlphaFoldDB" id="A0A8F6YAC2"/>
<keyword evidence="2" id="KW-0812">Transmembrane</keyword>
<dbReference type="KEGG" id="gce:KYE46_12975"/>
<evidence type="ECO:0000256" key="2">
    <source>
        <dbReference type="SAM" id="Phobius"/>
    </source>
</evidence>